<proteinExistence type="predicted"/>
<evidence type="ECO:0000256" key="1">
    <source>
        <dbReference type="SAM" id="Phobius"/>
    </source>
</evidence>
<reference evidence="3" key="1">
    <citation type="journal article" date="2019" name="Int. J. Syst. Evol. Microbiol.">
        <title>The Global Catalogue of Microorganisms (GCM) 10K type strain sequencing project: providing services to taxonomists for standard genome sequencing and annotation.</title>
        <authorList>
            <consortium name="The Broad Institute Genomics Platform"/>
            <consortium name="The Broad Institute Genome Sequencing Center for Infectious Disease"/>
            <person name="Wu L."/>
            <person name="Ma J."/>
        </authorList>
    </citation>
    <scope>NUCLEOTIDE SEQUENCE [LARGE SCALE GENOMIC DNA]</scope>
    <source>
        <strain evidence="3">CGMCC 1.13718</strain>
    </source>
</reference>
<name>A0ABW1YT62_9GAMM</name>
<accession>A0ABW1YT62</accession>
<feature type="transmembrane region" description="Helical" evidence="1">
    <location>
        <begin position="37"/>
        <end position="57"/>
    </location>
</feature>
<keyword evidence="1" id="KW-0472">Membrane</keyword>
<keyword evidence="3" id="KW-1185">Reference proteome</keyword>
<comment type="caution">
    <text evidence="2">The sequence shown here is derived from an EMBL/GenBank/DDBJ whole genome shotgun (WGS) entry which is preliminary data.</text>
</comment>
<keyword evidence="1" id="KW-0812">Transmembrane</keyword>
<evidence type="ECO:0000313" key="3">
    <source>
        <dbReference type="Proteomes" id="UP001596425"/>
    </source>
</evidence>
<protein>
    <submittedName>
        <fullName evidence="2">Uncharacterized protein</fullName>
    </submittedName>
</protein>
<dbReference type="EMBL" id="JBHSVR010000001">
    <property type="protein sequence ID" value="MFC6634615.1"/>
    <property type="molecule type" value="Genomic_DNA"/>
</dbReference>
<dbReference type="RefSeq" id="WP_193195111.1">
    <property type="nucleotide sequence ID" value="NZ_JACZFR010000078.1"/>
</dbReference>
<dbReference type="Proteomes" id="UP001596425">
    <property type="component" value="Unassembled WGS sequence"/>
</dbReference>
<evidence type="ECO:0000313" key="2">
    <source>
        <dbReference type="EMBL" id="MFC6634615.1"/>
    </source>
</evidence>
<organism evidence="2 3">
    <name type="scientific">Microbulbifer taiwanensis</name>
    <dbReference type="NCBI Taxonomy" id="986746"/>
    <lineage>
        <taxon>Bacteria</taxon>
        <taxon>Pseudomonadati</taxon>
        <taxon>Pseudomonadota</taxon>
        <taxon>Gammaproteobacteria</taxon>
        <taxon>Cellvibrionales</taxon>
        <taxon>Microbulbiferaceae</taxon>
        <taxon>Microbulbifer</taxon>
    </lineage>
</organism>
<gene>
    <name evidence="2" type="ORF">ACFQBM_15105</name>
</gene>
<sequence>MKREEFDELSSRVLLFLIGVSLLAISIAVFYREEADSQAALAVGLILGVIWLPLVLVSILGSKKKAQRWADNTGNHEVMVVFVLAALGVTFVLKKLGRET</sequence>
<feature type="transmembrane region" description="Helical" evidence="1">
    <location>
        <begin position="78"/>
        <end position="97"/>
    </location>
</feature>
<feature type="transmembrane region" description="Helical" evidence="1">
    <location>
        <begin position="12"/>
        <end position="31"/>
    </location>
</feature>
<keyword evidence="1" id="KW-1133">Transmembrane helix</keyword>